<dbReference type="Proteomes" id="UP001190700">
    <property type="component" value="Unassembled WGS sequence"/>
</dbReference>
<evidence type="ECO:0000256" key="6">
    <source>
        <dbReference type="ARBA" id="ARBA00022737"/>
    </source>
</evidence>
<evidence type="ECO:0000313" key="16">
    <source>
        <dbReference type="Proteomes" id="UP001190700"/>
    </source>
</evidence>
<sequence>MSMDLAKFLSVQTLLAAPLYIGGLIVFVKLWSWTYYILTLLIGIFIGARFASAARWLALTLTKDCQWLRLLGHHESDESPNWIRELLGEIPSWVTSPRVESATWMNKVLEKVWTPLSATLCGQLRDWIEHNGTDLLKGAPYAVVGLQLEKANLGIGPPTITGVKYLPSAAKDEVLLEVGLAWASDPMFLLQVETTKGRLSLRLQHLRMHGTLQVLLRPLLQHPPLFGTAAITFKAPPKLTFDTYILPSGPMPISFPVVARWLRGLVRSTIASRMVAPKFLEIPLHRVWEHVDVRTGVRQQVSREYIESHFPIYLKATDPLPDSQVAFELAGSEDMSDEEEGEGAVFELTSSGQIREASGGLSRSSPRTATTAEFHRSAQPQLRSSDTSPSQSSDMRSADGVRHGGHRRPADTSKCAATFRRAI</sequence>
<feature type="compositionally biased region" description="Low complexity" evidence="12">
    <location>
        <begin position="383"/>
        <end position="395"/>
    </location>
</feature>
<dbReference type="GO" id="GO:0046872">
    <property type="term" value="F:metal ion binding"/>
    <property type="evidence" value="ECO:0007669"/>
    <property type="project" value="UniProtKB-KW"/>
</dbReference>
<dbReference type="PROSITE" id="PS51847">
    <property type="entry name" value="SMP"/>
    <property type="match status" value="1"/>
</dbReference>
<reference evidence="15 16" key="1">
    <citation type="journal article" date="2015" name="Genome Biol. Evol.">
        <title>Comparative Genomics of a Bacterivorous Green Alga Reveals Evolutionary Causalities and Consequences of Phago-Mixotrophic Mode of Nutrition.</title>
        <authorList>
            <person name="Burns J.A."/>
            <person name="Paasch A."/>
            <person name="Narechania A."/>
            <person name="Kim E."/>
        </authorList>
    </citation>
    <scope>NUCLEOTIDE SEQUENCE [LARGE SCALE GENOMIC DNA]</scope>
    <source>
        <strain evidence="15 16">PLY_AMNH</strain>
    </source>
</reference>
<keyword evidence="11 13" id="KW-0472">Membrane</keyword>
<dbReference type="PANTHER" id="PTHR10774">
    <property type="entry name" value="EXTENDED SYNAPTOTAGMIN-RELATED"/>
    <property type="match status" value="1"/>
</dbReference>
<dbReference type="InterPro" id="IPR045050">
    <property type="entry name" value="Synaptotagmin_plant"/>
</dbReference>
<evidence type="ECO:0000256" key="1">
    <source>
        <dbReference type="ARBA" id="ARBA00004167"/>
    </source>
</evidence>
<accession>A0AAE0LE29</accession>
<evidence type="ECO:0000256" key="10">
    <source>
        <dbReference type="ARBA" id="ARBA00023121"/>
    </source>
</evidence>
<keyword evidence="7" id="KW-0106">Calcium</keyword>
<evidence type="ECO:0000256" key="11">
    <source>
        <dbReference type="ARBA" id="ARBA00023136"/>
    </source>
</evidence>
<evidence type="ECO:0000313" key="15">
    <source>
        <dbReference type="EMBL" id="KAK3282046.1"/>
    </source>
</evidence>
<protein>
    <recommendedName>
        <fullName evidence="14">SMP-LTD domain-containing protein</fullName>
    </recommendedName>
</protein>
<evidence type="ECO:0000256" key="2">
    <source>
        <dbReference type="ARBA" id="ARBA00006996"/>
    </source>
</evidence>
<keyword evidence="8 13" id="KW-1133">Transmembrane helix</keyword>
<keyword evidence="3" id="KW-0813">Transport</keyword>
<keyword evidence="5" id="KW-0479">Metal-binding</keyword>
<keyword evidence="16" id="KW-1185">Reference proteome</keyword>
<dbReference type="GO" id="GO:0008289">
    <property type="term" value="F:lipid binding"/>
    <property type="evidence" value="ECO:0007669"/>
    <property type="project" value="UniProtKB-KW"/>
</dbReference>
<evidence type="ECO:0000256" key="7">
    <source>
        <dbReference type="ARBA" id="ARBA00022837"/>
    </source>
</evidence>
<keyword evidence="4 13" id="KW-0812">Transmembrane</keyword>
<evidence type="ECO:0000259" key="14">
    <source>
        <dbReference type="PROSITE" id="PS51847"/>
    </source>
</evidence>
<evidence type="ECO:0000256" key="8">
    <source>
        <dbReference type="ARBA" id="ARBA00022989"/>
    </source>
</evidence>
<dbReference type="GO" id="GO:0006869">
    <property type="term" value="P:lipid transport"/>
    <property type="evidence" value="ECO:0007669"/>
    <property type="project" value="UniProtKB-KW"/>
</dbReference>
<evidence type="ECO:0000256" key="9">
    <source>
        <dbReference type="ARBA" id="ARBA00023055"/>
    </source>
</evidence>
<keyword evidence="6" id="KW-0677">Repeat</keyword>
<dbReference type="GO" id="GO:0005783">
    <property type="term" value="C:endoplasmic reticulum"/>
    <property type="evidence" value="ECO:0007669"/>
    <property type="project" value="TreeGrafter"/>
</dbReference>
<evidence type="ECO:0000256" key="3">
    <source>
        <dbReference type="ARBA" id="ARBA00022448"/>
    </source>
</evidence>
<dbReference type="InterPro" id="IPR031468">
    <property type="entry name" value="SMP_LBD"/>
</dbReference>
<dbReference type="PANTHER" id="PTHR10774:SF190">
    <property type="entry name" value="C2 CALCIUM_LIPID-BINDING ENDONUCLEASE_EXONUCLEASE_PHOSPHATASE-RELATED"/>
    <property type="match status" value="1"/>
</dbReference>
<comment type="similarity">
    <text evidence="2">Belongs to the synaptotagmin family.</text>
</comment>
<evidence type="ECO:0000256" key="5">
    <source>
        <dbReference type="ARBA" id="ARBA00022723"/>
    </source>
</evidence>
<organism evidence="15 16">
    <name type="scientific">Cymbomonas tetramitiformis</name>
    <dbReference type="NCBI Taxonomy" id="36881"/>
    <lineage>
        <taxon>Eukaryota</taxon>
        <taxon>Viridiplantae</taxon>
        <taxon>Chlorophyta</taxon>
        <taxon>Pyramimonadophyceae</taxon>
        <taxon>Pyramimonadales</taxon>
        <taxon>Pyramimonadaceae</taxon>
        <taxon>Cymbomonas</taxon>
    </lineage>
</organism>
<feature type="compositionally biased region" description="Polar residues" evidence="12">
    <location>
        <begin position="361"/>
        <end position="371"/>
    </location>
</feature>
<keyword evidence="10" id="KW-0446">Lipid-binding</keyword>
<dbReference type="GO" id="GO:0016020">
    <property type="term" value="C:membrane"/>
    <property type="evidence" value="ECO:0007669"/>
    <property type="project" value="UniProtKB-SubCell"/>
</dbReference>
<keyword evidence="9" id="KW-0445">Lipid transport</keyword>
<dbReference type="InterPro" id="IPR039010">
    <property type="entry name" value="Synaptotagmin_SMP"/>
</dbReference>
<evidence type="ECO:0000256" key="4">
    <source>
        <dbReference type="ARBA" id="ARBA00022692"/>
    </source>
</evidence>
<dbReference type="Pfam" id="PF17047">
    <property type="entry name" value="SMP_LBD"/>
    <property type="match status" value="1"/>
</dbReference>
<comment type="caution">
    <text evidence="15">The sequence shown here is derived from an EMBL/GenBank/DDBJ whole genome shotgun (WGS) entry which is preliminary data.</text>
</comment>
<comment type="subcellular location">
    <subcellularLocation>
        <location evidence="1">Membrane</location>
        <topology evidence="1">Single-pass membrane protein</topology>
    </subcellularLocation>
</comment>
<dbReference type="EMBL" id="LGRX02003570">
    <property type="protein sequence ID" value="KAK3282046.1"/>
    <property type="molecule type" value="Genomic_DNA"/>
</dbReference>
<gene>
    <name evidence="15" type="ORF">CYMTET_10202</name>
</gene>
<dbReference type="AlphaFoldDB" id="A0AAE0LE29"/>
<name>A0AAE0LE29_9CHLO</name>
<proteinExistence type="inferred from homology"/>
<feature type="region of interest" description="Disordered" evidence="12">
    <location>
        <begin position="331"/>
        <end position="423"/>
    </location>
</feature>
<feature type="transmembrane region" description="Helical" evidence="13">
    <location>
        <begin position="33"/>
        <end position="51"/>
    </location>
</feature>
<evidence type="ECO:0000256" key="12">
    <source>
        <dbReference type="SAM" id="MobiDB-lite"/>
    </source>
</evidence>
<feature type="domain" description="SMP-LTD" evidence="14">
    <location>
        <begin position="98"/>
        <end position="285"/>
    </location>
</feature>
<evidence type="ECO:0000256" key="13">
    <source>
        <dbReference type="SAM" id="Phobius"/>
    </source>
</evidence>